<evidence type="ECO:0000259" key="2">
    <source>
        <dbReference type="PROSITE" id="PS50042"/>
    </source>
</evidence>
<feature type="region of interest" description="Disordered" evidence="1">
    <location>
        <begin position="139"/>
        <end position="178"/>
    </location>
</feature>
<comment type="caution">
    <text evidence="3">The sequence shown here is derived from an EMBL/GenBank/DDBJ whole genome shotgun (WGS) entry which is preliminary data.</text>
</comment>
<sequence>MSPATPASTPGPDTPRPGAAPRRISIDGEAVPYCLAEGAAALARPAWGAAPPPWAPGRREETHTMTDAAAGDEEAERTWCLAEVDIFCDLSEQEMEAIAQAAPMKTYHAGEILYSPTQPSEVLFILKRGRVRVFRVSADGRASPPRSSPRAPSSAKWSCSDSTCTTTTPKPSTTPSCV</sequence>
<dbReference type="Proteomes" id="UP001500151">
    <property type="component" value="Unassembled WGS sequence"/>
</dbReference>
<protein>
    <recommendedName>
        <fullName evidence="2">Cyclic nucleotide-binding domain-containing protein</fullName>
    </recommendedName>
</protein>
<dbReference type="InterPro" id="IPR000595">
    <property type="entry name" value="cNMP-bd_dom"/>
</dbReference>
<evidence type="ECO:0000313" key="4">
    <source>
        <dbReference type="Proteomes" id="UP001500151"/>
    </source>
</evidence>
<dbReference type="EMBL" id="BAAASJ010000032">
    <property type="protein sequence ID" value="GAA2635639.1"/>
    <property type="molecule type" value="Genomic_DNA"/>
</dbReference>
<accession>A0ABN3QVB7</accession>
<dbReference type="InterPro" id="IPR018490">
    <property type="entry name" value="cNMP-bd_dom_sf"/>
</dbReference>
<dbReference type="InterPro" id="IPR014710">
    <property type="entry name" value="RmlC-like_jellyroll"/>
</dbReference>
<name>A0ABN3QVB7_9ACTN</name>
<gene>
    <name evidence="3" type="ORF">GCM10010307_31910</name>
</gene>
<dbReference type="SUPFAM" id="SSF51206">
    <property type="entry name" value="cAMP-binding domain-like"/>
    <property type="match status" value="1"/>
</dbReference>
<dbReference type="PROSITE" id="PS50042">
    <property type="entry name" value="CNMP_BINDING_3"/>
    <property type="match status" value="1"/>
</dbReference>
<organism evidence="3 4">
    <name type="scientific">Streptomyces vastus</name>
    <dbReference type="NCBI Taxonomy" id="285451"/>
    <lineage>
        <taxon>Bacteria</taxon>
        <taxon>Bacillati</taxon>
        <taxon>Actinomycetota</taxon>
        <taxon>Actinomycetes</taxon>
        <taxon>Kitasatosporales</taxon>
        <taxon>Streptomycetaceae</taxon>
        <taxon>Streptomyces</taxon>
    </lineage>
</organism>
<proteinExistence type="predicted"/>
<dbReference type="CDD" id="cd00038">
    <property type="entry name" value="CAP_ED"/>
    <property type="match status" value="1"/>
</dbReference>
<dbReference type="Gene3D" id="2.60.120.10">
    <property type="entry name" value="Jelly Rolls"/>
    <property type="match status" value="1"/>
</dbReference>
<feature type="region of interest" description="Disordered" evidence="1">
    <location>
        <begin position="1"/>
        <end position="23"/>
    </location>
</feature>
<keyword evidence="4" id="KW-1185">Reference proteome</keyword>
<feature type="domain" description="Cyclic nucleotide-binding" evidence="2">
    <location>
        <begin position="86"/>
        <end position="135"/>
    </location>
</feature>
<evidence type="ECO:0000256" key="1">
    <source>
        <dbReference type="SAM" id="MobiDB-lite"/>
    </source>
</evidence>
<evidence type="ECO:0000313" key="3">
    <source>
        <dbReference type="EMBL" id="GAA2635639.1"/>
    </source>
</evidence>
<reference evidence="3 4" key="1">
    <citation type="journal article" date="2019" name="Int. J. Syst. Evol. Microbiol.">
        <title>The Global Catalogue of Microorganisms (GCM) 10K type strain sequencing project: providing services to taxonomists for standard genome sequencing and annotation.</title>
        <authorList>
            <consortium name="The Broad Institute Genomics Platform"/>
            <consortium name="The Broad Institute Genome Sequencing Center for Infectious Disease"/>
            <person name="Wu L."/>
            <person name="Ma J."/>
        </authorList>
    </citation>
    <scope>NUCLEOTIDE SEQUENCE [LARGE SCALE GENOMIC DNA]</scope>
    <source>
        <strain evidence="3 4">JCM 4524</strain>
    </source>
</reference>
<feature type="compositionally biased region" description="Low complexity" evidence="1">
    <location>
        <begin position="141"/>
        <end position="178"/>
    </location>
</feature>